<feature type="compositionally biased region" description="Low complexity" evidence="1">
    <location>
        <begin position="30"/>
        <end position="40"/>
    </location>
</feature>
<feature type="compositionally biased region" description="Low complexity" evidence="1">
    <location>
        <begin position="265"/>
        <end position="284"/>
    </location>
</feature>
<reference evidence="3" key="1">
    <citation type="journal article" date="2012" name="Science">
        <title>The Paleozoic origin of enzymatic lignin decomposition reconstructed from 31 fungal genomes.</title>
        <authorList>
            <person name="Floudas D."/>
            <person name="Binder M."/>
            <person name="Riley R."/>
            <person name="Barry K."/>
            <person name="Blanchette R.A."/>
            <person name="Henrissat B."/>
            <person name="Martinez A.T."/>
            <person name="Otillar R."/>
            <person name="Spatafora J.W."/>
            <person name="Yadav J.S."/>
            <person name="Aerts A."/>
            <person name="Benoit I."/>
            <person name="Boyd A."/>
            <person name="Carlson A."/>
            <person name="Copeland A."/>
            <person name="Coutinho P.M."/>
            <person name="de Vries R.P."/>
            <person name="Ferreira P."/>
            <person name="Findley K."/>
            <person name="Foster B."/>
            <person name="Gaskell J."/>
            <person name="Glotzer D."/>
            <person name="Gorecki P."/>
            <person name="Heitman J."/>
            <person name="Hesse C."/>
            <person name="Hori C."/>
            <person name="Igarashi K."/>
            <person name="Jurgens J.A."/>
            <person name="Kallen N."/>
            <person name="Kersten P."/>
            <person name="Kohler A."/>
            <person name="Kuees U."/>
            <person name="Kumar T.K.A."/>
            <person name="Kuo A."/>
            <person name="LaButti K."/>
            <person name="Larrondo L.F."/>
            <person name="Lindquist E."/>
            <person name="Ling A."/>
            <person name="Lombard V."/>
            <person name="Lucas S."/>
            <person name="Lundell T."/>
            <person name="Martin R."/>
            <person name="McLaughlin D.J."/>
            <person name="Morgenstern I."/>
            <person name="Morin E."/>
            <person name="Murat C."/>
            <person name="Nagy L.G."/>
            <person name="Nolan M."/>
            <person name="Ohm R.A."/>
            <person name="Patyshakuliyeva A."/>
            <person name="Rokas A."/>
            <person name="Ruiz-Duenas F.J."/>
            <person name="Sabat G."/>
            <person name="Salamov A."/>
            <person name="Samejima M."/>
            <person name="Schmutz J."/>
            <person name="Slot J.C."/>
            <person name="St John F."/>
            <person name="Stenlid J."/>
            <person name="Sun H."/>
            <person name="Sun S."/>
            <person name="Syed K."/>
            <person name="Tsang A."/>
            <person name="Wiebenga A."/>
            <person name="Young D."/>
            <person name="Pisabarro A."/>
            <person name="Eastwood D.C."/>
            <person name="Martin F."/>
            <person name="Cullen D."/>
            <person name="Grigoriev I.V."/>
            <person name="Hibbett D.S."/>
        </authorList>
    </citation>
    <scope>NUCLEOTIDE SEQUENCE [LARGE SCALE GENOMIC DNA]</scope>
    <source>
        <strain evidence="3">RWD-64-598 SS2</strain>
    </source>
</reference>
<feature type="compositionally biased region" description="Low complexity" evidence="1">
    <location>
        <begin position="61"/>
        <end position="73"/>
    </location>
</feature>
<dbReference type="Proteomes" id="UP000053558">
    <property type="component" value="Unassembled WGS sequence"/>
</dbReference>
<protein>
    <submittedName>
        <fullName evidence="2">HCNGP-domain-containing protein</fullName>
    </submittedName>
</protein>
<evidence type="ECO:0000256" key="1">
    <source>
        <dbReference type="SAM" id="MobiDB-lite"/>
    </source>
</evidence>
<dbReference type="EMBL" id="JH711582">
    <property type="protein sequence ID" value="EIW78702.1"/>
    <property type="molecule type" value="Genomic_DNA"/>
</dbReference>
<dbReference type="Pfam" id="PF07818">
    <property type="entry name" value="HCNGP"/>
    <property type="match status" value="1"/>
</dbReference>
<dbReference type="PANTHER" id="PTHR13464:SF0">
    <property type="entry name" value="SAP30-BINDING PROTEIN"/>
    <property type="match status" value="1"/>
</dbReference>
<comment type="caution">
    <text evidence="2">The sequence shown here is derived from an EMBL/GenBank/DDBJ whole genome shotgun (WGS) entry which is preliminary data.</text>
</comment>
<sequence length="304" mass="32540">MDIQVGMGRRPGGASLVSYTGDSDTEEPVASSSKASTATAQIHDPLLKDDADAAESSRTPASTSASGKSTGKSLGIIKRSVPQRGITRAHISEEIEVASHSTVAEDAQDLEPTSEELEIQRLREFLKPPPIPDVEDWGIPPPSTESCDPAILAKLAQFAAIKRDTDNPRHFNDSLMANRSFRNPHLYAQLVAFVDVDERTTNFPKDVWDPMDVPNEWFADSIAELQKKRSEQQGAAQAKRSHIDFTGGKKDAALAGHPNAGGAGQARASQSRSVGLPPRGMSRPGIGGGGGFGRYNPYSRSRVG</sequence>
<proteinExistence type="predicted"/>
<organism evidence="2 3">
    <name type="scientific">Coniophora puteana (strain RWD-64-598)</name>
    <name type="common">Brown rot fungus</name>
    <dbReference type="NCBI Taxonomy" id="741705"/>
    <lineage>
        <taxon>Eukaryota</taxon>
        <taxon>Fungi</taxon>
        <taxon>Dikarya</taxon>
        <taxon>Basidiomycota</taxon>
        <taxon>Agaricomycotina</taxon>
        <taxon>Agaricomycetes</taxon>
        <taxon>Agaricomycetidae</taxon>
        <taxon>Boletales</taxon>
        <taxon>Coniophorineae</taxon>
        <taxon>Coniophoraceae</taxon>
        <taxon>Coniophora</taxon>
    </lineage>
</organism>
<accession>A0A5M3MHM5</accession>
<dbReference type="GO" id="GO:0006355">
    <property type="term" value="P:regulation of DNA-templated transcription"/>
    <property type="evidence" value="ECO:0007669"/>
    <property type="project" value="InterPro"/>
</dbReference>
<dbReference type="OrthoDB" id="1714508at2759"/>
<dbReference type="GeneID" id="19202119"/>
<keyword evidence="3" id="KW-1185">Reference proteome</keyword>
<name>A0A5M3MHM5_CONPW</name>
<feature type="region of interest" description="Disordered" evidence="1">
    <location>
        <begin position="248"/>
        <end position="304"/>
    </location>
</feature>
<evidence type="ECO:0000313" key="2">
    <source>
        <dbReference type="EMBL" id="EIW78702.1"/>
    </source>
</evidence>
<evidence type="ECO:0000313" key="3">
    <source>
        <dbReference type="Proteomes" id="UP000053558"/>
    </source>
</evidence>
<gene>
    <name evidence="2" type="ORF">CONPUDRAFT_145826</name>
</gene>
<dbReference type="RefSeq" id="XP_007771684.1">
    <property type="nucleotide sequence ID" value="XM_007773494.1"/>
</dbReference>
<dbReference type="GO" id="GO:0005634">
    <property type="term" value="C:nucleus"/>
    <property type="evidence" value="ECO:0007669"/>
    <property type="project" value="TreeGrafter"/>
</dbReference>
<dbReference type="PANTHER" id="PTHR13464">
    <property type="entry name" value="TRANSCRIPTIONAL REGULATOR PROTEIN HCNGP"/>
    <property type="match status" value="1"/>
</dbReference>
<dbReference type="InterPro" id="IPR012479">
    <property type="entry name" value="SAP30BP"/>
</dbReference>
<dbReference type="AlphaFoldDB" id="A0A5M3MHM5"/>
<dbReference type="KEGG" id="cput:CONPUDRAFT_145826"/>
<feature type="region of interest" description="Disordered" evidence="1">
    <location>
        <begin position="1"/>
        <end position="81"/>
    </location>
</feature>